<feature type="binding site" evidence="6">
    <location>
        <position position="93"/>
    </location>
    <ligand>
        <name>a divalent metal cation</name>
        <dbReference type="ChEBI" id="CHEBI:60240"/>
        <label>1</label>
    </ligand>
</feature>
<feature type="binding site" evidence="6">
    <location>
        <position position="232"/>
    </location>
    <ligand>
        <name>a divalent metal cation</name>
        <dbReference type="ChEBI" id="CHEBI:60240"/>
        <label>2</label>
        <note>catalytic</note>
    </ligand>
</feature>
<dbReference type="GO" id="GO:0046872">
    <property type="term" value="F:metal ion binding"/>
    <property type="evidence" value="ECO:0007669"/>
    <property type="project" value="UniProtKB-UniRule"/>
</dbReference>
<protein>
    <recommendedName>
        <fullName evidence="6 7">Methionine aminopeptidase</fullName>
        <shortName evidence="6">MAP</shortName>
        <shortName evidence="6">MetAP</shortName>
        <ecNumber evidence="6 7">3.4.11.18</ecNumber>
    </recommendedName>
    <alternativeName>
        <fullName evidence="6">Peptidase M</fullName>
    </alternativeName>
</protein>
<comment type="function">
    <text evidence="1 6">Removes the N-terminal methionine from nascent proteins. The N-terminal methionine is often cleaved when the second residue in the primary sequence is small and uncharged (Met-Ala-, Cys, Gly, Pro, Ser, Thr, or Val). Requires deformylation of the N(alpha)-formylated initiator methionine before it can be hydrolyzed.</text>
</comment>
<dbReference type="RefSeq" id="WP_079413938.1">
    <property type="nucleotide sequence ID" value="NZ_MBTG01000014.1"/>
</dbReference>
<evidence type="ECO:0000259" key="8">
    <source>
        <dbReference type="Pfam" id="PF00557"/>
    </source>
</evidence>
<comment type="subunit">
    <text evidence="6">Monomer.</text>
</comment>
<feature type="binding site" evidence="6">
    <location>
        <position position="174"/>
    </location>
    <ligand>
        <name>substrate</name>
    </ligand>
</feature>
<evidence type="ECO:0000256" key="3">
    <source>
        <dbReference type="ARBA" id="ARBA00022670"/>
    </source>
</evidence>
<keyword evidence="5 6" id="KW-0378">Hydrolase</keyword>
<evidence type="ECO:0000256" key="2">
    <source>
        <dbReference type="ARBA" id="ARBA00022438"/>
    </source>
</evidence>
<name>A0A1V4HJG1_9BACL</name>
<keyword evidence="4 6" id="KW-0479">Metal-binding</keyword>
<dbReference type="STRING" id="1469647.BC351_26410"/>
<comment type="similarity">
    <text evidence="6">Belongs to the peptidase M24A family. Methionine aminopeptidase type 1 subfamily.</text>
</comment>
<dbReference type="PRINTS" id="PR00599">
    <property type="entry name" value="MAPEPTIDASE"/>
</dbReference>
<evidence type="ECO:0000256" key="6">
    <source>
        <dbReference type="HAMAP-Rule" id="MF_01974"/>
    </source>
</evidence>
<dbReference type="PANTHER" id="PTHR43330">
    <property type="entry name" value="METHIONINE AMINOPEPTIDASE"/>
    <property type="match status" value="1"/>
</dbReference>
<dbReference type="OrthoDB" id="9802055at2"/>
<feature type="binding site" evidence="6">
    <location>
        <position position="104"/>
    </location>
    <ligand>
        <name>a divalent metal cation</name>
        <dbReference type="ChEBI" id="CHEBI:60240"/>
        <label>1</label>
    </ligand>
</feature>
<dbReference type="PANTHER" id="PTHR43330:SF13">
    <property type="entry name" value="METHIONINE AMINOPEPTIDASE 2"/>
    <property type="match status" value="1"/>
</dbReference>
<dbReference type="Gene3D" id="3.90.230.10">
    <property type="entry name" value="Creatinase/methionine aminopeptidase superfamily"/>
    <property type="match status" value="1"/>
</dbReference>
<sequence length="248" mass="26990">MTIDSQKDIDGLTEIGKIVALTISEMKRNTRVGMTTKELDDIGEKFLNSCGAVSAPKTTKNFPGSTCISINREIAHGIPGNRKIQPGDLINIDVSAERGGYFADSGHSFQVPPYNSSLTRLCNYTHDTMMKVISSLKHGVKLNEIGRIIQTEAEKGGYKVIKNLCSHGIGKSLHEAPTGILPIYNKHDKRVLKEGLVITIEPFLSTGADYFVEQSDGWTLCLPGGGFAAQHEHTIIITKNQPIIVTVA</sequence>
<keyword evidence="2 6" id="KW-0031">Aminopeptidase</keyword>
<dbReference type="SUPFAM" id="SSF55920">
    <property type="entry name" value="Creatinase/aminopeptidase"/>
    <property type="match status" value="1"/>
</dbReference>
<keyword evidence="3 6" id="KW-0645">Protease</keyword>
<dbReference type="GO" id="GO:0070006">
    <property type="term" value="F:metalloaminopeptidase activity"/>
    <property type="evidence" value="ECO:0007669"/>
    <property type="project" value="UniProtKB-UniRule"/>
</dbReference>
<feature type="binding site" evidence="6">
    <location>
        <position position="104"/>
    </location>
    <ligand>
        <name>a divalent metal cation</name>
        <dbReference type="ChEBI" id="CHEBI:60240"/>
        <label>2</label>
        <note>catalytic</note>
    </ligand>
</feature>
<dbReference type="InterPro" id="IPR001714">
    <property type="entry name" value="Pept_M24_MAP"/>
</dbReference>
<feature type="domain" description="Peptidase M24" evidence="8">
    <location>
        <begin position="12"/>
        <end position="239"/>
    </location>
</feature>
<comment type="cofactor">
    <cofactor evidence="6">
        <name>Co(2+)</name>
        <dbReference type="ChEBI" id="CHEBI:48828"/>
    </cofactor>
    <cofactor evidence="6">
        <name>Zn(2+)</name>
        <dbReference type="ChEBI" id="CHEBI:29105"/>
    </cofactor>
    <cofactor evidence="6">
        <name>Mn(2+)</name>
        <dbReference type="ChEBI" id="CHEBI:29035"/>
    </cofactor>
    <cofactor evidence="6">
        <name>Fe(2+)</name>
        <dbReference type="ChEBI" id="CHEBI:29033"/>
    </cofactor>
    <text evidence="6">Binds 2 divalent metal cations per subunit. Has a high-affinity and a low affinity metal-binding site. The true nature of the physiological cofactor is under debate. The enzyme is active with cobalt, zinc, manganese or divalent iron ions. Most likely, methionine aminopeptidases function as mononuclear Fe(2+)-metalloproteases under physiological conditions, and the catalytically relevant metal-binding site has been assigned to the histidine-containing high-affinity site.</text>
</comment>
<dbReference type="GO" id="GO:0006508">
    <property type="term" value="P:proteolysis"/>
    <property type="evidence" value="ECO:0007669"/>
    <property type="project" value="UniProtKB-KW"/>
</dbReference>
<reference evidence="10" key="1">
    <citation type="submission" date="2016-07" db="EMBL/GenBank/DDBJ databases">
        <authorList>
            <person name="Florea S."/>
            <person name="Webb J.S."/>
            <person name="Jaromczyk J."/>
            <person name="Schardl C.L."/>
        </authorList>
    </citation>
    <scope>NUCLEOTIDE SEQUENCE [LARGE SCALE GENOMIC DNA]</scope>
    <source>
        <strain evidence="10">CY1</strain>
    </source>
</reference>
<keyword evidence="10" id="KW-1185">Reference proteome</keyword>
<comment type="catalytic activity">
    <reaction evidence="6 7">
        <text>Release of N-terminal amino acids, preferentially methionine, from peptides and arylamides.</text>
        <dbReference type="EC" id="3.4.11.18"/>
    </reaction>
</comment>
<evidence type="ECO:0000256" key="7">
    <source>
        <dbReference type="RuleBase" id="RU003653"/>
    </source>
</evidence>
<organism evidence="9 10">
    <name type="scientific">Paenibacillus ferrarius</name>
    <dbReference type="NCBI Taxonomy" id="1469647"/>
    <lineage>
        <taxon>Bacteria</taxon>
        <taxon>Bacillati</taxon>
        <taxon>Bacillota</taxon>
        <taxon>Bacilli</taxon>
        <taxon>Bacillales</taxon>
        <taxon>Paenibacillaceae</taxon>
        <taxon>Paenibacillus</taxon>
    </lineage>
</organism>
<dbReference type="Pfam" id="PF00557">
    <property type="entry name" value="Peptidase_M24"/>
    <property type="match status" value="1"/>
</dbReference>
<feature type="binding site" evidence="6">
    <location>
        <position position="167"/>
    </location>
    <ligand>
        <name>a divalent metal cation</name>
        <dbReference type="ChEBI" id="CHEBI:60240"/>
        <label>2</label>
        <note>catalytic</note>
    </ligand>
</feature>
<evidence type="ECO:0000256" key="1">
    <source>
        <dbReference type="ARBA" id="ARBA00002521"/>
    </source>
</evidence>
<evidence type="ECO:0000256" key="5">
    <source>
        <dbReference type="ARBA" id="ARBA00022801"/>
    </source>
</evidence>
<dbReference type="InterPro" id="IPR002467">
    <property type="entry name" value="Pept_M24A_MAP1"/>
</dbReference>
<dbReference type="EMBL" id="MBTG01000014">
    <property type="protein sequence ID" value="OPH56948.1"/>
    <property type="molecule type" value="Genomic_DNA"/>
</dbReference>
<gene>
    <name evidence="6" type="primary">map</name>
    <name evidence="9" type="ORF">BC351_26410</name>
</gene>
<evidence type="ECO:0000313" key="9">
    <source>
        <dbReference type="EMBL" id="OPH56948.1"/>
    </source>
</evidence>
<comment type="caution">
    <text evidence="9">The sequence shown here is derived from an EMBL/GenBank/DDBJ whole genome shotgun (WGS) entry which is preliminary data.</text>
</comment>
<dbReference type="Proteomes" id="UP000190626">
    <property type="component" value="Unassembled WGS sequence"/>
</dbReference>
<evidence type="ECO:0000256" key="4">
    <source>
        <dbReference type="ARBA" id="ARBA00022723"/>
    </source>
</evidence>
<accession>A0A1V4HJG1</accession>
<dbReference type="AlphaFoldDB" id="A0A1V4HJG1"/>
<feature type="binding site" evidence="6">
    <location>
        <position position="76"/>
    </location>
    <ligand>
        <name>substrate</name>
    </ligand>
</feature>
<dbReference type="InterPro" id="IPR036005">
    <property type="entry name" value="Creatinase/aminopeptidase-like"/>
</dbReference>
<dbReference type="GO" id="GO:0004239">
    <property type="term" value="F:initiator methionyl aminopeptidase activity"/>
    <property type="evidence" value="ECO:0007669"/>
    <property type="project" value="UniProtKB-UniRule"/>
</dbReference>
<dbReference type="HAMAP" id="MF_01974">
    <property type="entry name" value="MetAP_1"/>
    <property type="match status" value="1"/>
</dbReference>
<dbReference type="InterPro" id="IPR000994">
    <property type="entry name" value="Pept_M24"/>
</dbReference>
<feature type="binding site" evidence="6">
    <location>
        <position position="201"/>
    </location>
    <ligand>
        <name>a divalent metal cation</name>
        <dbReference type="ChEBI" id="CHEBI:60240"/>
        <label>2</label>
        <note>catalytic</note>
    </ligand>
</feature>
<dbReference type="NCBIfam" id="TIGR00500">
    <property type="entry name" value="met_pdase_I"/>
    <property type="match status" value="1"/>
</dbReference>
<dbReference type="CDD" id="cd01086">
    <property type="entry name" value="MetAP1"/>
    <property type="match status" value="1"/>
</dbReference>
<proteinExistence type="inferred from homology"/>
<dbReference type="EC" id="3.4.11.18" evidence="6 7"/>
<evidence type="ECO:0000313" key="10">
    <source>
        <dbReference type="Proteomes" id="UP000190626"/>
    </source>
</evidence>
<feature type="binding site" evidence="6">
    <location>
        <position position="232"/>
    </location>
    <ligand>
        <name>a divalent metal cation</name>
        <dbReference type="ChEBI" id="CHEBI:60240"/>
        <label>1</label>
    </ligand>
</feature>